<dbReference type="KEGG" id="cyz:C3B44_01825"/>
<keyword evidence="4" id="KW-1185">Reference proteome</keyword>
<evidence type="ECO:0000256" key="2">
    <source>
        <dbReference type="SAM" id="Phobius"/>
    </source>
</evidence>
<keyword evidence="2" id="KW-0472">Membrane</keyword>
<organism evidence="3 4">
    <name type="scientific">Corynebacterium yudongzhengii</name>
    <dbReference type="NCBI Taxonomy" id="2080740"/>
    <lineage>
        <taxon>Bacteria</taxon>
        <taxon>Bacillati</taxon>
        <taxon>Actinomycetota</taxon>
        <taxon>Actinomycetes</taxon>
        <taxon>Mycobacteriales</taxon>
        <taxon>Corynebacteriaceae</taxon>
        <taxon>Corynebacterium</taxon>
    </lineage>
</organism>
<gene>
    <name evidence="3" type="ORF">DF222_00555</name>
</gene>
<sequence>MLADHANEVAEQAKDAQKNGAAGHARAQDSAATGERGMAAETGNNTLPRALAGLALASVLAVAGFAARRRFFA</sequence>
<evidence type="ECO:0000313" key="3">
    <source>
        <dbReference type="EMBL" id="PWC02773.1"/>
    </source>
</evidence>
<feature type="compositionally biased region" description="Basic and acidic residues" evidence="1">
    <location>
        <begin position="1"/>
        <end position="17"/>
    </location>
</feature>
<dbReference type="Proteomes" id="UP000244989">
    <property type="component" value="Unassembled WGS sequence"/>
</dbReference>
<keyword evidence="2" id="KW-0812">Transmembrane</keyword>
<evidence type="ECO:0000313" key="4">
    <source>
        <dbReference type="Proteomes" id="UP000244989"/>
    </source>
</evidence>
<feature type="transmembrane region" description="Helical" evidence="2">
    <location>
        <begin position="50"/>
        <end position="67"/>
    </location>
</feature>
<accession>A0A2U1T9U7</accession>
<name>A0A2U1T9U7_9CORY</name>
<dbReference type="EMBL" id="QEEZ01000001">
    <property type="protein sequence ID" value="PWC02773.1"/>
    <property type="molecule type" value="Genomic_DNA"/>
</dbReference>
<keyword evidence="2" id="KW-1133">Transmembrane helix</keyword>
<comment type="caution">
    <text evidence="3">The sequence shown here is derived from an EMBL/GenBank/DDBJ whole genome shotgun (WGS) entry which is preliminary data.</text>
</comment>
<dbReference type="AlphaFoldDB" id="A0A2U1T9U7"/>
<proteinExistence type="predicted"/>
<reference evidence="4" key="1">
    <citation type="submission" date="2018-04" db="EMBL/GenBank/DDBJ databases">
        <authorList>
            <person name="Liu S."/>
            <person name="Wang Z."/>
            <person name="Li J."/>
        </authorList>
    </citation>
    <scope>NUCLEOTIDE SEQUENCE [LARGE SCALE GENOMIC DNA]</scope>
    <source>
        <strain evidence="4">2189</strain>
    </source>
</reference>
<protein>
    <submittedName>
        <fullName evidence="3">Uncharacterized protein</fullName>
    </submittedName>
</protein>
<evidence type="ECO:0000256" key="1">
    <source>
        <dbReference type="SAM" id="MobiDB-lite"/>
    </source>
</evidence>
<feature type="region of interest" description="Disordered" evidence="1">
    <location>
        <begin position="1"/>
        <end position="42"/>
    </location>
</feature>
<dbReference type="RefSeq" id="WP_108430855.1">
    <property type="nucleotide sequence ID" value="NZ_CP026947.1"/>
</dbReference>